<comment type="similarity">
    <text evidence="2">Belongs to the tyrosyl-DNA phosphodiesterase family.</text>
</comment>
<gene>
    <name evidence="11" type="ORF">TCIL3000_0_34120</name>
</gene>
<evidence type="ECO:0000256" key="2">
    <source>
        <dbReference type="ARBA" id="ARBA00010205"/>
    </source>
</evidence>
<proteinExistence type="inferred from homology"/>
<dbReference type="GO" id="GO:0003697">
    <property type="term" value="F:single-stranded DNA binding"/>
    <property type="evidence" value="ECO:0007669"/>
    <property type="project" value="TreeGrafter"/>
</dbReference>
<dbReference type="Pfam" id="PF06087">
    <property type="entry name" value="Tyr-DNA_phospho"/>
    <property type="match status" value="1"/>
</dbReference>
<organism evidence="11 12">
    <name type="scientific">Trypanosoma congolense (strain IL3000)</name>
    <dbReference type="NCBI Taxonomy" id="1068625"/>
    <lineage>
        <taxon>Eukaryota</taxon>
        <taxon>Discoba</taxon>
        <taxon>Euglenozoa</taxon>
        <taxon>Kinetoplastea</taxon>
        <taxon>Metakinetoplastina</taxon>
        <taxon>Trypanosomatida</taxon>
        <taxon>Trypanosomatidae</taxon>
        <taxon>Trypanosoma</taxon>
        <taxon>Nannomonas</taxon>
    </lineage>
</organism>
<keyword evidence="8" id="KW-0539">Nucleus</keyword>
<evidence type="ECO:0000256" key="8">
    <source>
        <dbReference type="ARBA" id="ARBA00023242"/>
    </source>
</evidence>
<dbReference type="Proteomes" id="UP000000702">
    <property type="component" value="Unassembled WGS sequence"/>
</dbReference>
<dbReference type="Gene3D" id="3.30.870.10">
    <property type="entry name" value="Endonuclease Chain A"/>
    <property type="match status" value="1"/>
</dbReference>
<dbReference type="GO" id="GO:0003690">
    <property type="term" value="F:double-stranded DNA binding"/>
    <property type="evidence" value="ECO:0007669"/>
    <property type="project" value="TreeGrafter"/>
</dbReference>
<evidence type="ECO:0000256" key="3">
    <source>
        <dbReference type="ARBA" id="ARBA00022722"/>
    </source>
</evidence>
<name>F9W5T7_TRYCI</name>
<keyword evidence="6" id="KW-0269">Exonuclease</keyword>
<dbReference type="PANTHER" id="PTHR12415">
    <property type="entry name" value="TYROSYL-DNA PHOSPHODIESTERASE 1"/>
    <property type="match status" value="1"/>
</dbReference>
<keyword evidence="7" id="KW-0234">DNA repair</keyword>
<dbReference type="PANTHER" id="PTHR12415:SF0">
    <property type="entry name" value="TYROSYL-DNA PHOSPHODIESTERASE 1"/>
    <property type="match status" value="1"/>
</dbReference>
<protein>
    <submittedName>
        <fullName evidence="11">WGS project CAEQ00000000 data, annotated contig 1375</fullName>
    </submittedName>
</protein>
<evidence type="ECO:0000256" key="5">
    <source>
        <dbReference type="ARBA" id="ARBA00022801"/>
    </source>
</evidence>
<keyword evidence="3" id="KW-0540">Nuclease</keyword>
<evidence type="ECO:0000256" key="4">
    <source>
        <dbReference type="ARBA" id="ARBA00022763"/>
    </source>
</evidence>
<comment type="caution">
    <text evidence="11">The sequence shown here is derived from an EMBL/GenBank/DDBJ whole genome shotgun (WGS) entry which is preliminary data.</text>
</comment>
<reference evidence="12" key="1">
    <citation type="submission" date="2011-07" db="EMBL/GenBank/DDBJ databases">
        <title>Divergent evolution of antigenic variation in African trypanosomes.</title>
        <authorList>
            <person name="Jackson A.P."/>
            <person name="Berry A."/>
            <person name="Allison H.C."/>
            <person name="Burton P."/>
            <person name="Anderson J."/>
            <person name="Aslett M."/>
            <person name="Brown R."/>
            <person name="Corton N."/>
            <person name="Harris D."/>
            <person name="Hauser H."/>
            <person name="Gamble J."/>
            <person name="Gilderthorp R."/>
            <person name="McQuillan J."/>
            <person name="Quail M.A."/>
            <person name="Sanders M."/>
            <person name="Van Tonder A."/>
            <person name="Ginger M.L."/>
            <person name="Donelson J.E."/>
            <person name="Field M.C."/>
            <person name="Barry J.D."/>
            <person name="Berriman M."/>
            <person name="Hertz-Fowler C."/>
        </authorList>
    </citation>
    <scope>NUCLEOTIDE SEQUENCE [LARGE SCALE GENOMIC DNA]</scope>
    <source>
        <strain evidence="12">IL3000</strain>
    </source>
</reference>
<dbReference type="CDD" id="cd09122">
    <property type="entry name" value="PLDc_Tdp1_1"/>
    <property type="match status" value="1"/>
</dbReference>
<feature type="binding site" evidence="10">
    <location>
        <position position="113"/>
    </location>
    <ligand>
        <name>substrate</name>
    </ligand>
</feature>
<comment type="subcellular location">
    <subcellularLocation>
        <location evidence="1">Nucleus</location>
    </subcellularLocation>
</comment>
<evidence type="ECO:0000256" key="6">
    <source>
        <dbReference type="ARBA" id="ARBA00022839"/>
    </source>
</evidence>
<dbReference type="GO" id="GO:0005634">
    <property type="term" value="C:nucleus"/>
    <property type="evidence" value="ECO:0007669"/>
    <property type="project" value="UniProtKB-SubCell"/>
</dbReference>
<keyword evidence="5" id="KW-0378">Hydrolase</keyword>
<evidence type="ECO:0000256" key="7">
    <source>
        <dbReference type="ARBA" id="ARBA00023204"/>
    </source>
</evidence>
<reference evidence="11 12" key="2">
    <citation type="journal article" date="2012" name="Proc. Natl. Acad. Sci. U.S.A.">
        <title>Antigenic diversity is generated by distinct evolutionary mechanisms in African trypanosome species.</title>
        <authorList>
            <person name="Jackson A.P."/>
            <person name="Berry A."/>
            <person name="Aslett M."/>
            <person name="Allison H.C."/>
            <person name="Burton P."/>
            <person name="Vavrova-Anderson J."/>
            <person name="Brown R."/>
            <person name="Browne H."/>
            <person name="Corton N."/>
            <person name="Hauser H."/>
            <person name="Gamble J."/>
            <person name="Gilderthorp R."/>
            <person name="Marcello L."/>
            <person name="McQuillan J."/>
            <person name="Otto T.D."/>
            <person name="Quail M.A."/>
            <person name="Sanders M.J."/>
            <person name="van Tonder A."/>
            <person name="Ginger M.L."/>
            <person name="Field M.C."/>
            <person name="Barry J.D."/>
            <person name="Hertz-Fowler C."/>
            <person name="Berriman M."/>
        </authorList>
    </citation>
    <scope>NUCLEOTIDE SEQUENCE [LARGE SCALE GENOMIC DNA]</scope>
    <source>
        <strain evidence="11 12">IL3000</strain>
    </source>
</reference>
<evidence type="ECO:0000313" key="12">
    <source>
        <dbReference type="Proteomes" id="UP000000702"/>
    </source>
</evidence>
<feature type="active site" description="Nucleophile" evidence="9">
    <location>
        <position position="111"/>
    </location>
</feature>
<dbReference type="AlphaFoldDB" id="F9W5T7"/>
<evidence type="ECO:0000256" key="10">
    <source>
        <dbReference type="PIRSR" id="PIRSR610347-2"/>
    </source>
</evidence>
<dbReference type="InterPro" id="IPR010347">
    <property type="entry name" value="Tdp1"/>
</dbReference>
<keyword evidence="12" id="KW-1185">Reference proteome</keyword>
<evidence type="ECO:0000256" key="1">
    <source>
        <dbReference type="ARBA" id="ARBA00004123"/>
    </source>
</evidence>
<dbReference type="VEuPathDB" id="TriTrypDB:TcIL3000_0_34120"/>
<sequence length="173" mass="19971">MNLLCPFWINKIPRLRTDSPSALSLADLLYCNVEDPNEVWTHVILGGYVMDVEWLFRVSDPLLMSKCTIVLISGEKGFLHKYRHLVLHDRFGRNRVKIVEPCLPIPFGVHHSKMMLCINNNGIRVAVLTANFIEDDWNYKTQGIYFFHSPRLGSISFYITLCTPFIDFFGCDS</sequence>
<evidence type="ECO:0000313" key="11">
    <source>
        <dbReference type="EMBL" id="CCD12540.1"/>
    </source>
</evidence>
<keyword evidence="4" id="KW-0227">DNA damage</keyword>
<dbReference type="GO" id="GO:0004527">
    <property type="term" value="F:exonuclease activity"/>
    <property type="evidence" value="ECO:0007669"/>
    <property type="project" value="UniProtKB-KW"/>
</dbReference>
<evidence type="ECO:0000256" key="9">
    <source>
        <dbReference type="PIRSR" id="PIRSR610347-1"/>
    </source>
</evidence>
<dbReference type="GO" id="GO:0017005">
    <property type="term" value="F:3'-tyrosyl-DNA phosphodiesterase activity"/>
    <property type="evidence" value="ECO:0007669"/>
    <property type="project" value="TreeGrafter"/>
</dbReference>
<dbReference type="GO" id="GO:0006281">
    <property type="term" value="P:DNA repair"/>
    <property type="evidence" value="ECO:0007669"/>
    <property type="project" value="UniProtKB-KW"/>
</dbReference>
<dbReference type="SUPFAM" id="SSF56024">
    <property type="entry name" value="Phospholipase D/nuclease"/>
    <property type="match status" value="1"/>
</dbReference>
<dbReference type="EMBL" id="CAEQ01000768">
    <property type="protein sequence ID" value="CCD12540.1"/>
    <property type="molecule type" value="Genomic_DNA"/>
</dbReference>
<accession>F9W5T7</accession>